<evidence type="ECO:0000313" key="1">
    <source>
        <dbReference type="EMBL" id="ALJ06881.1"/>
    </source>
</evidence>
<sequence>MKILKSKIIREFEKGKINVFLLFLLLSFTILIFTKLSKQYTNTIVFKINKIHVPDEVVILNDADANLHITLKTHGFGWLKYYLKQPTITIDFAEEVSKTPTKFIWQKSKVYLNNTQFGKQEEILNISPDTLLFNYDNNMVKKVPVILNSNIQFSPGFDVFDDLETNPDSVVVIGAEEIVTKIKHIETELLTLNDVKGEIKKWVALKLPQKNNELKFSDKSVLLKANVERFTEGVLKLPINILNIPEGLSLNYFPKTVNVTFYTSLDNFKGITPKDFKVECDFGNVSQSQSFLVPKLVKEPKAVKNARLNEQRIEFIIKE</sequence>
<accession>A0A0P0DD36</accession>
<protein>
    <recommendedName>
        <fullName evidence="3">YbbR-like domain-containing protein</fullName>
    </recommendedName>
</protein>
<dbReference type="Gene3D" id="2.170.120.30">
    <property type="match status" value="1"/>
</dbReference>
<reference evidence="1 2" key="1">
    <citation type="submission" date="2015-10" db="EMBL/GenBank/DDBJ databases">
        <authorList>
            <person name="Gilbert D.G."/>
        </authorList>
    </citation>
    <scope>NUCLEOTIDE SEQUENCE [LARGE SCALE GENOMIC DNA]</scope>
    <source>
        <strain evidence="2">HZ-22</strain>
    </source>
</reference>
<dbReference type="InterPro" id="IPR053154">
    <property type="entry name" value="c-di-AMP_regulator"/>
</dbReference>
<keyword evidence="2" id="KW-1185">Reference proteome</keyword>
<evidence type="ECO:0008006" key="3">
    <source>
        <dbReference type="Google" id="ProtNLM"/>
    </source>
</evidence>
<dbReference type="Pfam" id="PF07949">
    <property type="entry name" value="YbbR"/>
    <property type="match status" value="1"/>
</dbReference>
<organism evidence="1 2">
    <name type="scientific">Pseudalgibacter alginicilyticus</name>
    <dbReference type="NCBI Taxonomy" id="1736674"/>
    <lineage>
        <taxon>Bacteria</taxon>
        <taxon>Pseudomonadati</taxon>
        <taxon>Bacteroidota</taxon>
        <taxon>Flavobacteriia</taxon>
        <taxon>Flavobacteriales</taxon>
        <taxon>Flavobacteriaceae</taxon>
        <taxon>Pseudalgibacter</taxon>
    </lineage>
</organism>
<dbReference type="PANTHER" id="PTHR37804:SF1">
    <property type="entry name" value="CDAA REGULATORY PROTEIN CDAR"/>
    <property type="match status" value="1"/>
</dbReference>
<dbReference type="KEGG" id="ahz:APS56_16410"/>
<dbReference type="Proteomes" id="UP000057981">
    <property type="component" value="Chromosome"/>
</dbReference>
<dbReference type="EMBL" id="CP012898">
    <property type="protein sequence ID" value="ALJ06881.1"/>
    <property type="molecule type" value="Genomic_DNA"/>
</dbReference>
<name>A0A0P0DD36_9FLAO</name>
<dbReference type="AlphaFoldDB" id="A0A0P0DD36"/>
<evidence type="ECO:0000313" key="2">
    <source>
        <dbReference type="Proteomes" id="UP000057981"/>
    </source>
</evidence>
<dbReference type="PANTHER" id="PTHR37804">
    <property type="entry name" value="CDAA REGULATORY PROTEIN CDAR"/>
    <property type="match status" value="1"/>
</dbReference>
<dbReference type="InterPro" id="IPR012505">
    <property type="entry name" value="YbbR"/>
</dbReference>
<dbReference type="OrthoDB" id="1150187at2"/>
<dbReference type="STRING" id="1736674.APS56_16410"/>
<proteinExistence type="predicted"/>
<gene>
    <name evidence="1" type="ORF">APS56_16410</name>
</gene>